<feature type="compositionally biased region" description="Polar residues" evidence="1">
    <location>
        <begin position="187"/>
        <end position="197"/>
    </location>
</feature>
<feature type="compositionally biased region" description="Pro residues" evidence="1">
    <location>
        <begin position="151"/>
        <end position="186"/>
    </location>
</feature>
<name>A0AAW1PVT8_9CHLO</name>
<gene>
    <name evidence="2" type="ORF">WJX73_004492</name>
</gene>
<evidence type="ECO:0000313" key="3">
    <source>
        <dbReference type="Proteomes" id="UP001465755"/>
    </source>
</evidence>
<dbReference type="PRINTS" id="PR01217">
    <property type="entry name" value="PRICHEXTENSN"/>
</dbReference>
<sequence length="438" mass="45313">MLRGPLGLNVRWLTADKLGHLLIAATQTSAAEAANMAARSALTLAILILSLCHTPEAHRQLLQVPPFPIINIPPFAPVVGAPSPPPPIAGAPSPPPSPIYGAPNSPPPVGSSPPPSSPPPPLSSPPLSSPPPPPPGKCFYGNSDVPLFCDYPPPPNSPPPPPNSPVLSSPPPPSPPFVASPPPPPGTSYTPIFTTGPGNYQVGSTSYPASIANNELPVETADDFYVPSAVTIQGMSFEGLLPADFSPATVTQYITSVGALLYALYPQDSNPSLDGTKVATRLGSPADYNLDNITTTAYQVTSLGDQIVSIPAAIDSVNIQPPPNQLQAGSTAPPAILGKKYQFFVPFQYSLPAGAHVFVAPQIGLDCSTIPALPQSLCNFVWSSAQYPTSANGGTPFPAGVQDEQSWARGPAITPDWASIGTQILGTQPYNAAFTVYA</sequence>
<protein>
    <submittedName>
        <fullName evidence="2">Uncharacterized protein</fullName>
    </submittedName>
</protein>
<keyword evidence="3" id="KW-1185">Reference proteome</keyword>
<dbReference type="PANTHER" id="PTHR23330">
    <property type="entry name" value="P300 TRANSCRIPTIONAL COFACTOR JMY-RELATED"/>
    <property type="match status" value="1"/>
</dbReference>
<comment type="caution">
    <text evidence="2">The sequence shown here is derived from an EMBL/GenBank/DDBJ whole genome shotgun (WGS) entry which is preliminary data.</text>
</comment>
<reference evidence="2 3" key="1">
    <citation type="journal article" date="2024" name="Nat. Commun.">
        <title>Phylogenomics reveals the evolutionary origins of lichenization in chlorophyte algae.</title>
        <authorList>
            <person name="Puginier C."/>
            <person name="Libourel C."/>
            <person name="Otte J."/>
            <person name="Skaloud P."/>
            <person name="Haon M."/>
            <person name="Grisel S."/>
            <person name="Petersen M."/>
            <person name="Berrin J.G."/>
            <person name="Delaux P.M."/>
            <person name="Dal Grande F."/>
            <person name="Keller J."/>
        </authorList>
    </citation>
    <scope>NUCLEOTIDE SEQUENCE [LARGE SCALE GENOMIC DNA]</scope>
    <source>
        <strain evidence="2 3">SAG 2036</strain>
    </source>
</reference>
<evidence type="ECO:0000256" key="1">
    <source>
        <dbReference type="SAM" id="MobiDB-lite"/>
    </source>
</evidence>
<dbReference type="PANTHER" id="PTHR23330:SF9">
    <property type="entry name" value="PROLINE-RICH PROTEIN 11"/>
    <property type="match status" value="1"/>
</dbReference>
<organism evidence="2 3">
    <name type="scientific">Symbiochloris irregularis</name>
    <dbReference type="NCBI Taxonomy" id="706552"/>
    <lineage>
        <taxon>Eukaryota</taxon>
        <taxon>Viridiplantae</taxon>
        <taxon>Chlorophyta</taxon>
        <taxon>core chlorophytes</taxon>
        <taxon>Trebouxiophyceae</taxon>
        <taxon>Trebouxiales</taxon>
        <taxon>Trebouxiaceae</taxon>
        <taxon>Symbiochloris</taxon>
    </lineage>
</organism>
<feature type="region of interest" description="Disordered" evidence="1">
    <location>
        <begin position="149"/>
        <end position="197"/>
    </location>
</feature>
<dbReference type="Proteomes" id="UP001465755">
    <property type="component" value="Unassembled WGS sequence"/>
</dbReference>
<evidence type="ECO:0000313" key="2">
    <source>
        <dbReference type="EMBL" id="KAK9813910.1"/>
    </source>
</evidence>
<dbReference type="EMBL" id="JALJOQ010000002">
    <property type="protein sequence ID" value="KAK9813910.1"/>
    <property type="molecule type" value="Genomic_DNA"/>
</dbReference>
<accession>A0AAW1PVT8</accession>
<feature type="region of interest" description="Disordered" evidence="1">
    <location>
        <begin position="86"/>
        <end position="136"/>
    </location>
</feature>
<dbReference type="AlphaFoldDB" id="A0AAW1PVT8"/>
<proteinExistence type="predicted"/>